<gene>
    <name evidence="1" type="ORF">OG814_25795</name>
</gene>
<reference evidence="1 2" key="1">
    <citation type="submission" date="2022-10" db="EMBL/GenBank/DDBJ databases">
        <title>The complete genomes of actinobacterial strains from the NBC collection.</title>
        <authorList>
            <person name="Joergensen T.S."/>
            <person name="Alvarez Arevalo M."/>
            <person name="Sterndorff E.B."/>
            <person name="Faurdal D."/>
            <person name="Vuksanovic O."/>
            <person name="Mourched A.-S."/>
            <person name="Charusanti P."/>
            <person name="Shaw S."/>
            <person name="Blin K."/>
            <person name="Weber T."/>
        </authorList>
    </citation>
    <scope>NUCLEOTIDE SEQUENCE [LARGE SCALE GENOMIC DNA]</scope>
    <source>
        <strain evidence="1 2">NBC_00123</strain>
    </source>
</reference>
<organism evidence="1 2">
    <name type="scientific">Streptomyces zaomyceticus</name>
    <dbReference type="NCBI Taxonomy" id="68286"/>
    <lineage>
        <taxon>Bacteria</taxon>
        <taxon>Bacillati</taxon>
        <taxon>Actinomycetota</taxon>
        <taxon>Actinomycetes</taxon>
        <taxon>Kitasatosporales</taxon>
        <taxon>Streptomycetaceae</taxon>
        <taxon>Streptomyces</taxon>
    </lineage>
</organism>
<protein>
    <submittedName>
        <fullName evidence="1">Uncharacterized protein</fullName>
    </submittedName>
</protein>
<dbReference type="Proteomes" id="UP001622594">
    <property type="component" value="Chromosome"/>
</dbReference>
<keyword evidence="2" id="KW-1185">Reference proteome</keyword>
<accession>A0ABZ1LDA0</accession>
<name>A0ABZ1LDA0_9ACTN</name>
<proteinExistence type="predicted"/>
<evidence type="ECO:0000313" key="2">
    <source>
        <dbReference type="Proteomes" id="UP001622594"/>
    </source>
</evidence>
<dbReference type="RefSeq" id="WP_405872855.1">
    <property type="nucleotide sequence ID" value="NZ_CP108188.1"/>
</dbReference>
<sequence>MLTPIAIASPASASASLYSGCLNYVKNNGYVVGPKVYAACAHEAWSTGVGVWIFNPACYSGLVNIGVRPAVATEACKRAH</sequence>
<dbReference type="EMBL" id="CP108188">
    <property type="protein sequence ID" value="WTR72447.1"/>
    <property type="molecule type" value="Genomic_DNA"/>
</dbReference>
<evidence type="ECO:0000313" key="1">
    <source>
        <dbReference type="EMBL" id="WTR72447.1"/>
    </source>
</evidence>